<dbReference type="SUPFAM" id="SSF49464">
    <property type="entry name" value="Carboxypeptidase regulatory domain-like"/>
    <property type="match status" value="1"/>
</dbReference>
<dbReference type="RefSeq" id="WP_095910231.1">
    <property type="nucleotide sequence ID" value="NZ_CP022386.1"/>
</dbReference>
<dbReference type="OrthoDB" id="9764669at2"/>
<evidence type="ECO:0000256" key="11">
    <source>
        <dbReference type="RuleBase" id="RU003357"/>
    </source>
</evidence>
<protein>
    <submittedName>
        <fullName evidence="15">TonB-dependent receptor</fullName>
    </submittedName>
</protein>
<dbReference type="InterPro" id="IPR008969">
    <property type="entry name" value="CarboxyPept-like_regulatory"/>
</dbReference>
<evidence type="ECO:0000256" key="5">
    <source>
        <dbReference type="ARBA" id="ARBA00022729"/>
    </source>
</evidence>
<dbReference type="GO" id="GO:0044718">
    <property type="term" value="P:siderophore transmembrane transport"/>
    <property type="evidence" value="ECO:0007669"/>
    <property type="project" value="TreeGrafter"/>
</dbReference>
<feature type="chain" id="PRO_5012015644" evidence="12">
    <location>
        <begin position="20"/>
        <end position="716"/>
    </location>
</feature>
<dbReference type="PROSITE" id="PS52016">
    <property type="entry name" value="TONB_DEPENDENT_REC_3"/>
    <property type="match status" value="1"/>
</dbReference>
<dbReference type="Pfam" id="PF00593">
    <property type="entry name" value="TonB_dep_Rec_b-barrel"/>
    <property type="match status" value="1"/>
</dbReference>
<evidence type="ECO:0000256" key="6">
    <source>
        <dbReference type="ARBA" id="ARBA00023077"/>
    </source>
</evidence>
<dbReference type="KEGG" id="cgh:CGC50_07020"/>
<name>A0A250FP80_9FLAO</name>
<keyword evidence="7 10" id="KW-0472">Membrane</keyword>
<dbReference type="GeneID" id="84808304"/>
<dbReference type="InterPro" id="IPR037066">
    <property type="entry name" value="Plug_dom_sf"/>
</dbReference>
<keyword evidence="4 10" id="KW-0812">Transmembrane</keyword>
<dbReference type="PANTHER" id="PTHR30069:SF29">
    <property type="entry name" value="HEMOGLOBIN AND HEMOGLOBIN-HAPTOGLOBIN-BINDING PROTEIN 1-RELATED"/>
    <property type="match status" value="1"/>
</dbReference>
<dbReference type="Pfam" id="PF07715">
    <property type="entry name" value="Plug"/>
    <property type="match status" value="1"/>
</dbReference>
<feature type="domain" description="TonB-dependent receptor plug" evidence="14">
    <location>
        <begin position="119"/>
        <end position="223"/>
    </location>
</feature>
<evidence type="ECO:0000256" key="10">
    <source>
        <dbReference type="PROSITE-ProRule" id="PRU01360"/>
    </source>
</evidence>
<dbReference type="CDD" id="cd01347">
    <property type="entry name" value="ligand_gated_channel"/>
    <property type="match status" value="1"/>
</dbReference>
<evidence type="ECO:0000256" key="8">
    <source>
        <dbReference type="ARBA" id="ARBA00023170"/>
    </source>
</evidence>
<comment type="similarity">
    <text evidence="10 11">Belongs to the TonB-dependent receptor family.</text>
</comment>
<keyword evidence="2 10" id="KW-0813">Transport</keyword>
<reference evidence="16" key="1">
    <citation type="submission" date="2017-06" db="EMBL/GenBank/DDBJ databases">
        <title>Capnocytophaga spp. assemblies.</title>
        <authorList>
            <person name="Gulvik C.A."/>
        </authorList>
    </citation>
    <scope>NUCLEOTIDE SEQUENCE [LARGE SCALE GENOMIC DNA]</scope>
    <source>
        <strain evidence="16">H1496</strain>
    </source>
</reference>
<dbReference type="GO" id="GO:0015344">
    <property type="term" value="F:siderophore uptake transmembrane transporter activity"/>
    <property type="evidence" value="ECO:0007669"/>
    <property type="project" value="TreeGrafter"/>
</dbReference>
<dbReference type="InterPro" id="IPR000531">
    <property type="entry name" value="Beta-barrel_TonB"/>
</dbReference>
<evidence type="ECO:0000259" key="14">
    <source>
        <dbReference type="Pfam" id="PF07715"/>
    </source>
</evidence>
<evidence type="ECO:0000256" key="3">
    <source>
        <dbReference type="ARBA" id="ARBA00022452"/>
    </source>
</evidence>
<evidence type="ECO:0000256" key="2">
    <source>
        <dbReference type="ARBA" id="ARBA00022448"/>
    </source>
</evidence>
<feature type="domain" description="TonB-dependent receptor-like beta-barrel" evidence="13">
    <location>
        <begin position="304"/>
        <end position="688"/>
    </location>
</feature>
<dbReference type="PANTHER" id="PTHR30069">
    <property type="entry name" value="TONB-DEPENDENT OUTER MEMBRANE RECEPTOR"/>
    <property type="match status" value="1"/>
</dbReference>
<evidence type="ECO:0000313" key="15">
    <source>
        <dbReference type="EMBL" id="ATA86920.1"/>
    </source>
</evidence>
<dbReference type="InterPro" id="IPR039426">
    <property type="entry name" value="TonB-dep_rcpt-like"/>
</dbReference>
<evidence type="ECO:0000259" key="13">
    <source>
        <dbReference type="Pfam" id="PF00593"/>
    </source>
</evidence>
<dbReference type="EMBL" id="CP022386">
    <property type="protein sequence ID" value="ATA86920.1"/>
    <property type="molecule type" value="Genomic_DNA"/>
</dbReference>
<evidence type="ECO:0000256" key="4">
    <source>
        <dbReference type="ARBA" id="ARBA00022692"/>
    </source>
</evidence>
<feature type="signal peptide" evidence="12">
    <location>
        <begin position="1"/>
        <end position="19"/>
    </location>
</feature>
<organism evidence="15 16">
    <name type="scientific">Capnocytophaga gingivalis</name>
    <dbReference type="NCBI Taxonomy" id="1017"/>
    <lineage>
        <taxon>Bacteria</taxon>
        <taxon>Pseudomonadati</taxon>
        <taxon>Bacteroidota</taxon>
        <taxon>Flavobacteriia</taxon>
        <taxon>Flavobacteriales</taxon>
        <taxon>Flavobacteriaceae</taxon>
        <taxon>Capnocytophaga</taxon>
    </lineage>
</organism>
<dbReference type="Gene3D" id="2.60.40.1120">
    <property type="entry name" value="Carboxypeptidase-like, regulatory domain"/>
    <property type="match status" value="1"/>
</dbReference>
<dbReference type="Pfam" id="PF13715">
    <property type="entry name" value="CarbopepD_reg_2"/>
    <property type="match status" value="1"/>
</dbReference>
<keyword evidence="5 12" id="KW-0732">Signal</keyword>
<keyword evidence="9 10" id="KW-0998">Cell outer membrane</keyword>
<dbReference type="Proteomes" id="UP000217250">
    <property type="component" value="Chromosome"/>
</dbReference>
<comment type="subcellular location">
    <subcellularLocation>
        <location evidence="1 10">Cell outer membrane</location>
        <topology evidence="1 10">Multi-pass membrane protein</topology>
    </subcellularLocation>
</comment>
<evidence type="ECO:0000256" key="12">
    <source>
        <dbReference type="SAM" id="SignalP"/>
    </source>
</evidence>
<keyword evidence="8 15" id="KW-0675">Receptor</keyword>
<dbReference type="GO" id="GO:0009279">
    <property type="term" value="C:cell outer membrane"/>
    <property type="evidence" value="ECO:0007669"/>
    <property type="project" value="UniProtKB-SubCell"/>
</dbReference>
<keyword evidence="3 10" id="KW-1134">Transmembrane beta strand</keyword>
<dbReference type="SUPFAM" id="SSF56935">
    <property type="entry name" value="Porins"/>
    <property type="match status" value="1"/>
</dbReference>
<dbReference type="Gene3D" id="2.40.170.20">
    <property type="entry name" value="TonB-dependent receptor, beta-barrel domain"/>
    <property type="match status" value="1"/>
</dbReference>
<evidence type="ECO:0000313" key="16">
    <source>
        <dbReference type="Proteomes" id="UP000217250"/>
    </source>
</evidence>
<dbReference type="InterPro" id="IPR036942">
    <property type="entry name" value="Beta-barrel_TonB_sf"/>
</dbReference>
<sequence>MSRIFIWLLCFCGVGTLQAQYTFTGTIADCQTRHPLSGATVELASLKKSVQTDTEGRFSFPDLPKGIHHFYVTKDDYKGHFFKVSLKKDEKNYIFALCKDKEIEVGEVVVTATRTERNLKNVPITVQVVTAQEIQKAQAPDFQSFLENEFSGINFTYDGGMPNINMMGFGGKYVLFLMDGERMAGETFDNIDYDRIDLDNIERIEIIKGASSSLYGSNALGGVINIITKNAQKPLELSASYLYNTKKDHKTNFSVATKQKWGSLRLSSFYNFREPYVIVDKEPLKTYKNGSEILSPMGELNIAGFTNYGATPKLSFNLSPKWNITLTPSYYFSERNAGTESSKKLRDRYYNYTAAFKSDYKITDSKTLSLSAAYDRYDKYKYYVLLNEKEKSYENSILRVGAQYNQTLFEKHSLVAGAEGNSDELLSFRFTNQGTEEKKNAQNYAIFTQQEWALSDAFTLVTGVRMDYHSLFKEYLTYRLSGMFRVEQFTFRGGFSTGFRSPTLKELYTNWFHPWGGGFQIMGNKDLKPETSRNITLSVDFNARKWNITAMTQYSKVKDKIAYRWTQASDTIRYVNYGGNTDIMSSEIAATYRPSKYFRLKGSYAYYTSSNSRSDVRPHTFTAKAEYVEQADIKYLPNVILSGKYVSGSDIYDGENTYTYYAPYSIWRLQFSKNLPYHFTLNAGIDNLFDYVTPSTSFYSSISPGRTYFVGLKWNL</sequence>
<evidence type="ECO:0000256" key="1">
    <source>
        <dbReference type="ARBA" id="ARBA00004571"/>
    </source>
</evidence>
<dbReference type="AlphaFoldDB" id="A0A250FP80"/>
<accession>A0A250FP80</accession>
<gene>
    <name evidence="15" type="ORF">CGC50_07020</name>
</gene>
<evidence type="ECO:0000256" key="9">
    <source>
        <dbReference type="ARBA" id="ARBA00023237"/>
    </source>
</evidence>
<dbReference type="InterPro" id="IPR012910">
    <property type="entry name" value="Plug_dom"/>
</dbReference>
<proteinExistence type="inferred from homology"/>
<dbReference type="Gene3D" id="2.170.130.10">
    <property type="entry name" value="TonB-dependent receptor, plug domain"/>
    <property type="match status" value="1"/>
</dbReference>
<evidence type="ECO:0000256" key="7">
    <source>
        <dbReference type="ARBA" id="ARBA00023136"/>
    </source>
</evidence>
<keyword evidence="6 11" id="KW-0798">TonB box</keyword>